<reference evidence="2" key="1">
    <citation type="journal article" date="2023" name="Science">
        <title>Genome structures resolve the early diversification of teleost fishes.</title>
        <authorList>
            <person name="Parey E."/>
            <person name="Louis A."/>
            <person name="Montfort J."/>
            <person name="Bouchez O."/>
            <person name="Roques C."/>
            <person name="Iampietro C."/>
            <person name="Lluch J."/>
            <person name="Castinel A."/>
            <person name="Donnadieu C."/>
            <person name="Desvignes T."/>
            <person name="Floi Bucao C."/>
            <person name="Jouanno E."/>
            <person name="Wen M."/>
            <person name="Mejri S."/>
            <person name="Dirks R."/>
            <person name="Jansen H."/>
            <person name="Henkel C."/>
            <person name="Chen W.J."/>
            <person name="Zahm M."/>
            <person name="Cabau C."/>
            <person name="Klopp C."/>
            <person name="Thompson A.W."/>
            <person name="Robinson-Rechavi M."/>
            <person name="Braasch I."/>
            <person name="Lecointre G."/>
            <person name="Bobe J."/>
            <person name="Postlethwait J.H."/>
            <person name="Berthelot C."/>
            <person name="Roest Crollius H."/>
            <person name="Guiguen Y."/>
        </authorList>
    </citation>
    <scope>NUCLEOTIDE SEQUENCE</scope>
    <source>
        <strain evidence="2">Concon-B</strain>
    </source>
</reference>
<sequence length="579" mass="64813">MVLNYKPPSSIQEVSVGNGEGKAGLKRKLTGPPRLLLGKSKAKSDLETREDTPRMANEGSGYHRGTVLTQQSTIQEERSPGCISENQEKPVESGVKQTTPENKFETEGWCTGNQSEEKAEHSDTKSDPKKQSMKRVWKRFFSSSLNCIRRRRKRLSKMSAMEDITFRNTQSAKFECDTDLAMSDTLRPEQEENALTTNHQGCRSVTRTAPFSVGIRTNITKQLNVPCHHKKTKRLSEQEIHFGYMDSHRPDLFFRKRIGRFLRHRPKKTSPLFHEQLEINQGYIDEEAIVLSNRHADDACQKTPPDMQEGNHSDGDLEASGSQSETMTVSVEVSVMGEGDREDRENNTDLEASAKCFIASGLREKEDLPGLAEAFDGNGRMADPTESSTHPELVMTDLLVEEAPGENLAVQGTVGSRLSTVDTREGQEDILGQDLWFLVDDTRISSCGLLKETVAHDEKVVEETIPQSRITDEDHIQDNLALRNVRFDGLLLCYDDTNRVAENGPEVSSEENLHAKDNGYKHSLHVEVLGSQCGDVLLVQTACRLVQVAMKAALDQLTKELKNKSAGIHAEYHEFQDDT</sequence>
<dbReference type="Proteomes" id="UP001152803">
    <property type="component" value="Unassembled WGS sequence"/>
</dbReference>
<organism evidence="2 3">
    <name type="scientific">Conger conger</name>
    <name type="common">Conger eel</name>
    <name type="synonym">Muraena conger</name>
    <dbReference type="NCBI Taxonomy" id="82655"/>
    <lineage>
        <taxon>Eukaryota</taxon>
        <taxon>Metazoa</taxon>
        <taxon>Chordata</taxon>
        <taxon>Craniata</taxon>
        <taxon>Vertebrata</taxon>
        <taxon>Euteleostomi</taxon>
        <taxon>Actinopterygii</taxon>
        <taxon>Neopterygii</taxon>
        <taxon>Teleostei</taxon>
        <taxon>Anguilliformes</taxon>
        <taxon>Congridae</taxon>
        <taxon>Conger</taxon>
    </lineage>
</organism>
<dbReference type="AlphaFoldDB" id="A0A9Q1E3D9"/>
<comment type="caution">
    <text evidence="2">The sequence shown here is derived from an EMBL/GenBank/DDBJ whole genome shotgun (WGS) entry which is preliminary data.</text>
</comment>
<keyword evidence="3" id="KW-1185">Reference proteome</keyword>
<accession>A0A9Q1E3D9</accession>
<evidence type="ECO:0000313" key="3">
    <source>
        <dbReference type="Proteomes" id="UP001152803"/>
    </source>
</evidence>
<proteinExistence type="predicted"/>
<feature type="region of interest" description="Disordered" evidence="1">
    <location>
        <begin position="1"/>
        <end position="131"/>
    </location>
</feature>
<gene>
    <name evidence="2" type="ORF">COCON_G00015620</name>
</gene>
<dbReference type="EMBL" id="JAFJMO010000001">
    <property type="protein sequence ID" value="KAJ8288903.1"/>
    <property type="molecule type" value="Genomic_DNA"/>
</dbReference>
<dbReference type="OrthoDB" id="8892661at2759"/>
<evidence type="ECO:0000256" key="1">
    <source>
        <dbReference type="SAM" id="MobiDB-lite"/>
    </source>
</evidence>
<evidence type="ECO:0000313" key="2">
    <source>
        <dbReference type="EMBL" id="KAJ8288903.1"/>
    </source>
</evidence>
<feature type="compositionally biased region" description="Basic and acidic residues" evidence="1">
    <location>
        <begin position="42"/>
        <end position="53"/>
    </location>
</feature>
<feature type="region of interest" description="Disordered" evidence="1">
    <location>
        <begin position="298"/>
        <end position="327"/>
    </location>
</feature>
<protein>
    <submittedName>
        <fullName evidence="2">Uncharacterized protein</fullName>
    </submittedName>
</protein>
<name>A0A9Q1E3D9_CONCO</name>
<feature type="compositionally biased region" description="Basic and acidic residues" evidence="1">
    <location>
        <begin position="115"/>
        <end position="130"/>
    </location>
</feature>